<organism evidence="2 3">
    <name type="scientific">Actinomadura soli</name>
    <dbReference type="NCBI Taxonomy" id="2508997"/>
    <lineage>
        <taxon>Bacteria</taxon>
        <taxon>Bacillati</taxon>
        <taxon>Actinomycetota</taxon>
        <taxon>Actinomycetes</taxon>
        <taxon>Streptosporangiales</taxon>
        <taxon>Thermomonosporaceae</taxon>
        <taxon>Actinomadura</taxon>
    </lineage>
</organism>
<dbReference type="AlphaFoldDB" id="A0A5C4J432"/>
<sequence length="96" mass="10777">MRNSAATGECPHRPPDQHADRRPAPGTRSHVPGPDASQGPAVERLLSAPAHELGWRTGLLSRDVARLRVWLTALAAVMRRYRCPLARRARRMRARR</sequence>
<name>A0A5C4J432_9ACTN</name>
<protein>
    <submittedName>
        <fullName evidence="2">Uncharacterized protein</fullName>
    </submittedName>
</protein>
<comment type="caution">
    <text evidence="2">The sequence shown here is derived from an EMBL/GenBank/DDBJ whole genome shotgun (WGS) entry which is preliminary data.</text>
</comment>
<reference evidence="2 3" key="1">
    <citation type="submission" date="2019-05" db="EMBL/GenBank/DDBJ databases">
        <title>Draft genome sequence of Actinomadura sp. 14C53.</title>
        <authorList>
            <person name="Saricaoglu S."/>
            <person name="Isik K."/>
        </authorList>
    </citation>
    <scope>NUCLEOTIDE SEQUENCE [LARGE SCALE GENOMIC DNA]</scope>
    <source>
        <strain evidence="2 3">14C53</strain>
    </source>
</reference>
<evidence type="ECO:0000256" key="1">
    <source>
        <dbReference type="SAM" id="MobiDB-lite"/>
    </source>
</evidence>
<keyword evidence="3" id="KW-1185">Reference proteome</keyword>
<accession>A0A5C4J432</accession>
<gene>
    <name evidence="2" type="ORF">ETD83_32950</name>
</gene>
<dbReference type="OrthoDB" id="9986957at2"/>
<dbReference type="Proteomes" id="UP000309174">
    <property type="component" value="Unassembled WGS sequence"/>
</dbReference>
<dbReference type="EMBL" id="VCKW01000245">
    <property type="protein sequence ID" value="TMQ90986.1"/>
    <property type="molecule type" value="Genomic_DNA"/>
</dbReference>
<feature type="compositionally biased region" description="Basic and acidic residues" evidence="1">
    <location>
        <begin position="10"/>
        <end position="23"/>
    </location>
</feature>
<evidence type="ECO:0000313" key="2">
    <source>
        <dbReference type="EMBL" id="TMQ90986.1"/>
    </source>
</evidence>
<dbReference type="RefSeq" id="WP_138649118.1">
    <property type="nucleotide sequence ID" value="NZ_VCKW01000245.1"/>
</dbReference>
<proteinExistence type="predicted"/>
<evidence type="ECO:0000313" key="3">
    <source>
        <dbReference type="Proteomes" id="UP000309174"/>
    </source>
</evidence>
<feature type="region of interest" description="Disordered" evidence="1">
    <location>
        <begin position="1"/>
        <end position="43"/>
    </location>
</feature>